<organism evidence="1 2">
    <name type="scientific">Entomophthora muscae</name>
    <dbReference type="NCBI Taxonomy" id="34485"/>
    <lineage>
        <taxon>Eukaryota</taxon>
        <taxon>Fungi</taxon>
        <taxon>Fungi incertae sedis</taxon>
        <taxon>Zoopagomycota</taxon>
        <taxon>Entomophthoromycotina</taxon>
        <taxon>Entomophthoromycetes</taxon>
        <taxon>Entomophthorales</taxon>
        <taxon>Entomophthoraceae</taxon>
        <taxon>Entomophthora</taxon>
    </lineage>
</organism>
<protein>
    <submittedName>
        <fullName evidence="1">Uncharacterized protein</fullName>
    </submittedName>
</protein>
<reference evidence="1" key="1">
    <citation type="submission" date="2022-04" db="EMBL/GenBank/DDBJ databases">
        <title>Genome of the entomopathogenic fungus Entomophthora muscae.</title>
        <authorList>
            <person name="Elya C."/>
            <person name="Lovett B.R."/>
            <person name="Lee E."/>
            <person name="Macias A.M."/>
            <person name="Hajek A.E."/>
            <person name="De Bivort B.L."/>
            <person name="Kasson M.T."/>
            <person name="De Fine Licht H.H."/>
            <person name="Stajich J.E."/>
        </authorList>
    </citation>
    <scope>NUCLEOTIDE SEQUENCE</scope>
    <source>
        <strain evidence="1">Berkeley</strain>
    </source>
</reference>
<dbReference type="EMBL" id="QTSX02007104">
    <property type="protein sequence ID" value="KAJ9051705.1"/>
    <property type="molecule type" value="Genomic_DNA"/>
</dbReference>
<sequence>MNLRFKQILPYLVLVIFHLNSGHIDNQATNPSRDQPAEPPQALYRPPGAPFGPVHFTEYPPNPAYAEFNLENILLANPLARTRETETIGQEGKWYVRPPRLFKDKYNYLPVYFLPMTPPVTPRPDRPLEPTAAAKTTSTQLFGVLYITLTGLMDSMVPNSRPWSFLGQSIFYIIKLAPILWWALPAGLAALHPKPPNASTYDWIPDIEAPSGLVYFTEYPPSPAYLEFILEKILIYDPEARTRETETIGKEGTQVTIPPLLFCNKYNYLPAYLFPMKPPLTP</sequence>
<gene>
    <name evidence="1" type="ORF">DSO57_1001971</name>
</gene>
<proteinExistence type="predicted"/>
<comment type="caution">
    <text evidence="1">The sequence shown here is derived from an EMBL/GenBank/DDBJ whole genome shotgun (WGS) entry which is preliminary data.</text>
</comment>
<name>A0ACC2RNQ3_9FUNG</name>
<accession>A0ACC2RNQ3</accession>
<evidence type="ECO:0000313" key="2">
    <source>
        <dbReference type="Proteomes" id="UP001165960"/>
    </source>
</evidence>
<evidence type="ECO:0000313" key="1">
    <source>
        <dbReference type="EMBL" id="KAJ9051705.1"/>
    </source>
</evidence>
<dbReference type="Proteomes" id="UP001165960">
    <property type="component" value="Unassembled WGS sequence"/>
</dbReference>
<keyword evidence="2" id="KW-1185">Reference proteome</keyword>